<name>A0AAE9RYZ0_9ABAC</name>
<evidence type="ECO:0000313" key="3">
    <source>
        <dbReference type="Proteomes" id="UP001256712"/>
    </source>
</evidence>
<evidence type="ECO:0000256" key="1">
    <source>
        <dbReference type="SAM" id="MobiDB-lite"/>
    </source>
</evidence>
<feature type="region of interest" description="Disordered" evidence="1">
    <location>
        <begin position="114"/>
        <end position="153"/>
    </location>
</feature>
<organism evidence="2 3">
    <name type="scientific">Palpita vitrealis nucleopolyhedrovirus</name>
    <dbReference type="NCBI Taxonomy" id="2951960"/>
    <lineage>
        <taxon>Viruses</taxon>
        <taxon>Viruses incertae sedis</taxon>
        <taxon>Naldaviricetes</taxon>
        <taxon>Lefavirales</taxon>
        <taxon>Baculoviridae</taxon>
        <taxon>Alphabaculovirus</taxon>
        <taxon>Alphabaculovirus pavitrealis</taxon>
    </lineage>
</organism>
<protein>
    <submittedName>
        <fullName evidence="2">Ie-1</fullName>
    </submittedName>
</protein>
<proteinExistence type="predicted"/>
<dbReference type="Pfam" id="PF03430">
    <property type="entry name" value="TATR"/>
    <property type="match status" value="1"/>
</dbReference>
<dbReference type="Proteomes" id="UP001256712">
    <property type="component" value="Segment"/>
</dbReference>
<dbReference type="EMBL" id="OL685370">
    <property type="protein sequence ID" value="USC25981.1"/>
    <property type="molecule type" value="Genomic_DNA"/>
</dbReference>
<reference evidence="2" key="1">
    <citation type="journal article" date="2022" name="J. Invertebr. Pathol.">
        <title>Identification of a new nucleopolyhedrovirus isolated from the olive leaf moth, Palpita vitrealis, from two locations in Egypt.</title>
        <authorList>
            <person name="El-Salamouny S."/>
            <person name="Wennmann J.T."/>
            <person name="Kleespies R.G."/>
            <person name="Richert-Poggeler K.R."/>
            <person name="Mansour A."/>
            <person name="Awad M."/>
            <person name="Agamy E."/>
            <person name="Salama R."/>
            <person name="Jehle J.A."/>
        </authorList>
    </citation>
    <scope>NUCLEOTIDE SEQUENCE</scope>
    <source>
        <strain evidence="2">Giza 2005</strain>
    </source>
</reference>
<dbReference type="InterPro" id="IPR005092">
    <property type="entry name" value="TATR"/>
</dbReference>
<sequence length="602" mass="69541">MLNLFQLQVNISGGDNQVNMTQINFNASYTSVATPSRAMFEDCMEPPEPQNLSMYNNNGECNINDTICESETQTASNFLVNFNSMNTSDLIETLLNNTNEYQKSVNDAYKSCEKRFGQAPSPTPSSSSLLSEYDEQLHQQQQQQQQQQTGGTKRKLDEFLKIDNVVGQFTKTKIRPKYKNSTIQSSATVEQSINSNTNICTVASSQEITHYFNNDFAPYLMRFDDNNYNSNRFSDHMSETGYYMFVVKKSDVKAFEIVFAKYVNYVVYEYTSNYYQIDNRVFVVSFNKVRFMISYKLVKDCNIEIPPSQDVCSDEVAAQNPKKCHFMDVHHTFKAALTSYFNLDMYYAQTNFVTLLQSLGERKCGFLLNKLYEMYQDKSLFTLPIMLSRKESTEVEATSSNNFIVSPYVSQILRFSEGISFPDNEISKYVVDNLDKIVNKKTTLTFKYSSVAKLLFNNYKYNDNVISSDNCESLKKIKKEDGNMHIVEQYLTLNMDNQKGHNFIVLSFKNDERLTIAKKKESFFWLCGEIKQDEVNQAIQKYNKFKHNMFVIGKANRRESVSLHNNLLKLLALILQGLVSLNQAIVYADQKLNCKYKKFDFN</sequence>
<accession>A0AAE9RYZ0</accession>
<evidence type="ECO:0000313" key="2">
    <source>
        <dbReference type="EMBL" id="USC25981.1"/>
    </source>
</evidence>
<keyword evidence="3" id="KW-1185">Reference proteome</keyword>
<feature type="compositionally biased region" description="Low complexity" evidence="1">
    <location>
        <begin position="139"/>
        <end position="148"/>
    </location>
</feature>